<accession>K1XWE8</accession>
<sequence length="122" mass="13333">MGEKDPDDGGVIFVEGANRVIMHCLGHSEAMFPLPGEWVAVIANTIHAAQAKAENILQCGKRRVGWVCCIGTSFRKPCSPDLVMQPILTCTSAVDYILDQSDNTYNILPSESSERVQHLSCQ</sequence>
<organism evidence="1">
    <name type="scientific">uncultured bacterium</name>
    <name type="common">gcode 4</name>
    <dbReference type="NCBI Taxonomy" id="1234023"/>
    <lineage>
        <taxon>Bacteria</taxon>
        <taxon>environmental samples</taxon>
    </lineage>
</organism>
<evidence type="ECO:0000313" key="1">
    <source>
        <dbReference type="EMBL" id="EKD29261.1"/>
    </source>
</evidence>
<comment type="caution">
    <text evidence="1">The sequence shown here is derived from an EMBL/GenBank/DDBJ whole genome shotgun (WGS) entry which is preliminary data.</text>
</comment>
<dbReference type="AlphaFoldDB" id="K1XWE8"/>
<proteinExistence type="predicted"/>
<dbReference type="EMBL" id="AMFJ01034462">
    <property type="protein sequence ID" value="EKD29261.1"/>
    <property type="molecule type" value="Genomic_DNA"/>
</dbReference>
<reference evidence="1" key="1">
    <citation type="journal article" date="2012" name="Science">
        <title>Fermentation, hydrogen, and sulfur metabolism in multiple uncultivated bacterial phyla.</title>
        <authorList>
            <person name="Wrighton K.C."/>
            <person name="Thomas B.C."/>
            <person name="Sharon I."/>
            <person name="Miller C.S."/>
            <person name="Castelle C.J."/>
            <person name="VerBerkmoes N.C."/>
            <person name="Wilkins M.J."/>
            <person name="Hettich R.L."/>
            <person name="Lipton M.S."/>
            <person name="Williams K.H."/>
            <person name="Long P.E."/>
            <person name="Banfield J.F."/>
        </authorList>
    </citation>
    <scope>NUCLEOTIDE SEQUENCE [LARGE SCALE GENOMIC DNA]</scope>
</reference>
<protein>
    <submittedName>
        <fullName evidence="1">Uncharacterized protein</fullName>
    </submittedName>
</protein>
<gene>
    <name evidence="1" type="ORF">ACD_78C00462G0002</name>
</gene>
<name>K1XWE8_9BACT</name>